<organism evidence="2 3">
    <name type="scientific">Borrelia duttonii CR2A</name>
    <dbReference type="NCBI Taxonomy" id="1432657"/>
    <lineage>
        <taxon>Bacteria</taxon>
        <taxon>Pseudomonadati</taxon>
        <taxon>Spirochaetota</taxon>
        <taxon>Spirochaetia</taxon>
        <taxon>Spirochaetales</taxon>
        <taxon>Borreliaceae</taxon>
        <taxon>Borrelia</taxon>
    </lineage>
</organism>
<feature type="region of interest" description="Disordered" evidence="1">
    <location>
        <begin position="127"/>
        <end position="212"/>
    </location>
</feature>
<protein>
    <submittedName>
        <fullName evidence="2">Putative tetratricopeptide repeat domain protein</fullName>
    </submittedName>
</protein>
<dbReference type="EMBL" id="AZIT01000047">
    <property type="protein sequence ID" value="ETZ17438.1"/>
    <property type="molecule type" value="Genomic_DNA"/>
</dbReference>
<comment type="caution">
    <text evidence="2">The sequence shown here is derived from an EMBL/GenBank/DDBJ whole genome shotgun (WGS) entry which is preliminary data.</text>
</comment>
<dbReference type="Proteomes" id="UP000019148">
    <property type="component" value="Unassembled WGS sequence"/>
</dbReference>
<dbReference type="AlphaFoldDB" id="W6TGE8"/>
<evidence type="ECO:0000313" key="3">
    <source>
        <dbReference type="Proteomes" id="UP000019148"/>
    </source>
</evidence>
<reference evidence="2 3" key="1">
    <citation type="submission" date="2013-12" db="EMBL/GenBank/DDBJ databases">
        <title>Comparative genomics of relapsing fever spirochetes.</title>
        <authorList>
            <person name="Schwan T.G."/>
            <person name="Raffel S.J."/>
            <person name="Porcella S.F."/>
        </authorList>
    </citation>
    <scope>NUCLEOTIDE SEQUENCE [LARGE SCALE GENOMIC DNA]</scope>
    <source>
        <strain evidence="2 3">CR2A</strain>
    </source>
</reference>
<proteinExistence type="predicted"/>
<feature type="compositionally biased region" description="Low complexity" evidence="1">
    <location>
        <begin position="193"/>
        <end position="212"/>
    </location>
</feature>
<gene>
    <name evidence="2" type="ORF">BDCR2A_01637</name>
</gene>
<accession>W6TGE8</accession>
<name>W6TGE8_9SPIR</name>
<evidence type="ECO:0000313" key="2">
    <source>
        <dbReference type="EMBL" id="ETZ17438.1"/>
    </source>
</evidence>
<feature type="compositionally biased region" description="Low complexity" evidence="1">
    <location>
        <begin position="166"/>
        <end position="180"/>
    </location>
</feature>
<dbReference type="PATRIC" id="fig|1432657.3.peg.1559"/>
<feature type="compositionally biased region" description="Low complexity" evidence="1">
    <location>
        <begin position="134"/>
        <end position="152"/>
    </location>
</feature>
<dbReference type="InterPro" id="IPR011990">
    <property type="entry name" value="TPR-like_helical_dom_sf"/>
</dbReference>
<evidence type="ECO:0000256" key="1">
    <source>
        <dbReference type="SAM" id="MobiDB-lite"/>
    </source>
</evidence>
<dbReference type="SUPFAM" id="SSF48452">
    <property type="entry name" value="TPR-like"/>
    <property type="match status" value="1"/>
</dbReference>
<dbReference type="Gene3D" id="1.25.40.10">
    <property type="entry name" value="Tetratricopeptide repeat domain"/>
    <property type="match status" value="1"/>
</dbReference>
<sequence>MFKRGKGYYNLAIRYYSSSIKNMPNYDKALLNRANSYVEQGKINFKEKDYKNAWDSYTMAIHDYSQFITLRYESSKKNAILHMIDLLRNKKADLEKLDKTLQNRSEEHIAKGKPKEQENTQKYKNKQEFGTEKQSSNSQQHQNSQNLNQHNNQQHKKEITPTQKPQQHQNSQNLNQSNNQQHKKEITPTQKPQQHQNSQNLNQPNNQQHKKK</sequence>